<dbReference type="SUPFAM" id="SSF51905">
    <property type="entry name" value="FAD/NAD(P)-binding domain"/>
    <property type="match status" value="2"/>
</dbReference>
<evidence type="ECO:0000256" key="4">
    <source>
        <dbReference type="ARBA" id="ARBA00022857"/>
    </source>
</evidence>
<dbReference type="GeneID" id="85318060"/>
<dbReference type="GO" id="GO:0004499">
    <property type="term" value="F:N,N-dimethylaniline monooxygenase activity"/>
    <property type="evidence" value="ECO:0007669"/>
    <property type="project" value="InterPro"/>
</dbReference>
<dbReference type="GO" id="GO:0050660">
    <property type="term" value="F:flavin adenine dinucleotide binding"/>
    <property type="evidence" value="ECO:0007669"/>
    <property type="project" value="InterPro"/>
</dbReference>
<keyword evidence="2" id="KW-0285">Flavoprotein</keyword>
<comment type="caution">
    <text evidence="7">The sequence shown here is derived from an EMBL/GenBank/DDBJ whole genome shotgun (WGS) entry which is preliminary data.</text>
</comment>
<dbReference type="AlphaFoldDB" id="A0AA40A4R8"/>
<dbReference type="RefSeq" id="XP_060292474.1">
    <property type="nucleotide sequence ID" value="XM_060434790.1"/>
</dbReference>
<dbReference type="Pfam" id="PF00743">
    <property type="entry name" value="FMO-like"/>
    <property type="match status" value="2"/>
</dbReference>
<dbReference type="Proteomes" id="UP001172101">
    <property type="component" value="Unassembled WGS sequence"/>
</dbReference>
<feature type="region of interest" description="Disordered" evidence="6">
    <location>
        <begin position="63"/>
        <end position="116"/>
    </location>
</feature>
<dbReference type="GO" id="GO:0050661">
    <property type="term" value="F:NADP binding"/>
    <property type="evidence" value="ECO:0007669"/>
    <property type="project" value="InterPro"/>
</dbReference>
<evidence type="ECO:0000256" key="6">
    <source>
        <dbReference type="SAM" id="MobiDB-lite"/>
    </source>
</evidence>
<organism evidence="7 8">
    <name type="scientific">Lasiosphaeria miniovina</name>
    <dbReference type="NCBI Taxonomy" id="1954250"/>
    <lineage>
        <taxon>Eukaryota</taxon>
        <taxon>Fungi</taxon>
        <taxon>Dikarya</taxon>
        <taxon>Ascomycota</taxon>
        <taxon>Pezizomycotina</taxon>
        <taxon>Sordariomycetes</taxon>
        <taxon>Sordariomycetidae</taxon>
        <taxon>Sordariales</taxon>
        <taxon>Lasiosphaeriaceae</taxon>
        <taxon>Lasiosphaeria</taxon>
    </lineage>
</organism>
<keyword evidence="5" id="KW-0560">Oxidoreductase</keyword>
<dbReference type="Pfam" id="PF13450">
    <property type="entry name" value="NAD_binding_8"/>
    <property type="match status" value="1"/>
</dbReference>
<dbReference type="EMBL" id="JAUIRO010000006">
    <property type="protein sequence ID" value="KAK0709170.1"/>
    <property type="molecule type" value="Genomic_DNA"/>
</dbReference>
<protein>
    <recommendedName>
        <fullName evidence="9">Thiol-specific monooxygenase</fullName>
    </recommendedName>
</protein>
<reference evidence="7" key="1">
    <citation type="submission" date="2023-06" db="EMBL/GenBank/DDBJ databases">
        <title>Genome-scale phylogeny and comparative genomics of the fungal order Sordariales.</title>
        <authorList>
            <consortium name="Lawrence Berkeley National Laboratory"/>
            <person name="Hensen N."/>
            <person name="Bonometti L."/>
            <person name="Westerberg I."/>
            <person name="Brannstrom I.O."/>
            <person name="Guillou S."/>
            <person name="Cros-Aarteil S."/>
            <person name="Calhoun S."/>
            <person name="Haridas S."/>
            <person name="Kuo A."/>
            <person name="Mondo S."/>
            <person name="Pangilinan J."/>
            <person name="Riley R."/>
            <person name="LaButti K."/>
            <person name="Andreopoulos B."/>
            <person name="Lipzen A."/>
            <person name="Chen C."/>
            <person name="Yanf M."/>
            <person name="Daum C."/>
            <person name="Ng V."/>
            <person name="Clum A."/>
            <person name="Steindorff A."/>
            <person name="Ohm R."/>
            <person name="Martin F."/>
            <person name="Silar P."/>
            <person name="Natvig D."/>
            <person name="Lalanne C."/>
            <person name="Gautier V."/>
            <person name="Ament-velasquez S.L."/>
            <person name="Kruys A."/>
            <person name="Hutchinson M.I."/>
            <person name="Powell A.J."/>
            <person name="Barry K."/>
            <person name="Miller A.N."/>
            <person name="Grigoriev I.V."/>
            <person name="Debuchy R."/>
            <person name="Gladieux P."/>
            <person name="Thoren M.H."/>
            <person name="Johannesson H."/>
        </authorList>
    </citation>
    <scope>NUCLEOTIDE SEQUENCE</scope>
    <source>
        <strain evidence="7">SMH2392-1A</strain>
    </source>
</reference>
<comment type="similarity">
    <text evidence="1">Belongs to the FMO family.</text>
</comment>
<proteinExistence type="inferred from homology"/>
<dbReference type="PRINTS" id="PR00419">
    <property type="entry name" value="ADXRDTASE"/>
</dbReference>
<accession>A0AA40A4R8</accession>
<dbReference type="InterPro" id="IPR036188">
    <property type="entry name" value="FAD/NAD-bd_sf"/>
</dbReference>
<evidence type="ECO:0000256" key="1">
    <source>
        <dbReference type="ARBA" id="ARBA00009183"/>
    </source>
</evidence>
<sequence>MGSKSSSTAVADWRFGAGRTVAVIGAGISGVCAAAHLQNQGLQVTVFERSSIAGGIWHYDDRVPEDPPYPNQAPSSGDYKLSKPGEFAYSTPPPESQDERDGKGHAAGSESADDLEVRFAPPGPCYAGLKNNISTKVLVSSLGPWPENTEPHVSQEIVEQYIQTLARDQAVDAITHFHARVEEAKKTPDGSKWEIRSVLLVRDASGPRLVERLSYFDLLVVASGHYGMPRIPEIQGLKEWKAAFPEHIIHSKRYRKPHPYQGRNVLVLGAGVSSLDICRELEGVANATYQSVRGGPFDTPARMLPPNSIRIGEVEKFVLGSPSPGDTQSAAGSPILGTVVLKDGQVLDNIHDVVIATGYVTSYPFLPQLQSDTAPVTEAGENLVVTSDGRMAHNLHRDIFYINDPTLAFVGVPYYVSTFSLFDYQAQALSRVFAGTARLPPKETMRAAYVKRVQEKGLGRAFHALHLPGQEVGYVRELVSWVNEDAKELGGEPMRAPSEAWIKEYDELKAKLALSRLFDKDPVEAEAVQSA</sequence>
<evidence type="ECO:0008006" key="9">
    <source>
        <dbReference type="Google" id="ProtNLM"/>
    </source>
</evidence>
<evidence type="ECO:0000256" key="5">
    <source>
        <dbReference type="ARBA" id="ARBA00023002"/>
    </source>
</evidence>
<evidence type="ECO:0000313" key="8">
    <source>
        <dbReference type="Proteomes" id="UP001172101"/>
    </source>
</evidence>
<name>A0AA40A4R8_9PEZI</name>
<evidence type="ECO:0000256" key="2">
    <source>
        <dbReference type="ARBA" id="ARBA00022630"/>
    </source>
</evidence>
<dbReference type="InterPro" id="IPR000960">
    <property type="entry name" value="Flavin_mOase"/>
</dbReference>
<evidence type="ECO:0000313" key="7">
    <source>
        <dbReference type="EMBL" id="KAK0709170.1"/>
    </source>
</evidence>
<keyword evidence="8" id="KW-1185">Reference proteome</keyword>
<keyword evidence="4" id="KW-0521">NADP</keyword>
<dbReference type="InterPro" id="IPR020946">
    <property type="entry name" value="Flavin_mOase-like"/>
</dbReference>
<dbReference type="Gene3D" id="3.50.50.60">
    <property type="entry name" value="FAD/NAD(P)-binding domain"/>
    <property type="match status" value="2"/>
</dbReference>
<dbReference type="PIRSF" id="PIRSF000332">
    <property type="entry name" value="FMO"/>
    <property type="match status" value="1"/>
</dbReference>
<evidence type="ECO:0000256" key="3">
    <source>
        <dbReference type="ARBA" id="ARBA00022827"/>
    </source>
</evidence>
<dbReference type="InterPro" id="IPR050346">
    <property type="entry name" value="FMO-like"/>
</dbReference>
<dbReference type="PANTHER" id="PTHR23023">
    <property type="entry name" value="DIMETHYLANILINE MONOOXYGENASE"/>
    <property type="match status" value="1"/>
</dbReference>
<gene>
    <name evidence="7" type="ORF">B0T26DRAFT_397120</name>
</gene>
<keyword evidence="3" id="KW-0274">FAD</keyword>